<dbReference type="Proteomes" id="UP000017081">
    <property type="component" value="Unassembled WGS sequence"/>
</dbReference>
<evidence type="ECO:0008006" key="4">
    <source>
        <dbReference type="Google" id="ProtNLM"/>
    </source>
</evidence>
<dbReference type="RefSeq" id="WP_023052263.1">
    <property type="nucleotide sequence ID" value="NZ_CP173063.2"/>
</dbReference>
<accession>U7V3T5</accession>
<keyword evidence="1" id="KW-0812">Transmembrane</keyword>
<name>U7V3T5_9FUSO</name>
<dbReference type="Pfam" id="PF06912">
    <property type="entry name" value="DUF1275"/>
    <property type="match status" value="1"/>
</dbReference>
<dbReference type="HOGENOM" id="CLU_073333_1_1_0"/>
<keyword evidence="1" id="KW-0472">Membrane</keyword>
<comment type="caution">
    <text evidence="2">The sequence shown here is derived from an EMBL/GenBank/DDBJ whole genome shotgun (WGS) entry which is preliminary data.</text>
</comment>
<dbReference type="InterPro" id="IPR010699">
    <property type="entry name" value="DUF1275"/>
</dbReference>
<evidence type="ECO:0000313" key="3">
    <source>
        <dbReference type="Proteomes" id="UP000017081"/>
    </source>
</evidence>
<sequence>MKDKEYYIIVASICFFSGFINIITLTYFGYPISHYSGTFTSVAKYIYDIRFYKKLVELIIMIFCFMGGSILSSIVGSNFQEINIKRYGKIIVVFGCIVLISYFLDKTDKLFLFFLTLTMGFQNGMSIRFKGSLIRSTHMTGNLTDLGSYIGKVLKGEKNKIENIFLSALEIGQYILGGVVALILLVFFKSYILLLYGILYISCGLYMSSRK</sequence>
<evidence type="ECO:0000313" key="2">
    <source>
        <dbReference type="EMBL" id="ERT65824.1"/>
    </source>
</evidence>
<organism evidence="2 3">
    <name type="scientific">Cetobacterium somerae ATCC BAA-474</name>
    <dbReference type="NCBI Taxonomy" id="1319815"/>
    <lineage>
        <taxon>Bacteria</taxon>
        <taxon>Fusobacteriati</taxon>
        <taxon>Fusobacteriota</taxon>
        <taxon>Fusobacteriia</taxon>
        <taxon>Fusobacteriales</taxon>
        <taxon>Fusobacteriaceae</taxon>
        <taxon>Cetobacterium</taxon>
    </lineage>
</organism>
<feature type="transmembrane region" description="Helical" evidence="1">
    <location>
        <begin position="7"/>
        <end position="30"/>
    </location>
</feature>
<dbReference type="EMBL" id="AXZF01000159">
    <property type="protein sequence ID" value="ERT65824.1"/>
    <property type="molecule type" value="Genomic_DNA"/>
</dbReference>
<keyword evidence="3" id="KW-1185">Reference proteome</keyword>
<gene>
    <name evidence="2" type="ORF">HMPREF0202_02735</name>
</gene>
<dbReference type="PANTHER" id="PTHR37314:SF4">
    <property type="entry name" value="UPF0700 TRANSMEMBRANE PROTEIN YOAK"/>
    <property type="match status" value="1"/>
</dbReference>
<evidence type="ECO:0000256" key="1">
    <source>
        <dbReference type="SAM" id="Phobius"/>
    </source>
</evidence>
<dbReference type="PANTHER" id="PTHR37314">
    <property type="entry name" value="SLR0142 PROTEIN"/>
    <property type="match status" value="1"/>
</dbReference>
<dbReference type="AlphaFoldDB" id="U7V3T5"/>
<feature type="transmembrane region" description="Helical" evidence="1">
    <location>
        <begin position="87"/>
        <end position="104"/>
    </location>
</feature>
<protein>
    <recommendedName>
        <fullName evidence="4">DUF1275 domain-containing protein</fullName>
    </recommendedName>
</protein>
<dbReference type="eggNOG" id="COG3619">
    <property type="taxonomic scope" value="Bacteria"/>
</dbReference>
<reference evidence="2 3" key="1">
    <citation type="submission" date="2013-08" db="EMBL/GenBank/DDBJ databases">
        <authorList>
            <person name="Weinstock G."/>
            <person name="Sodergren E."/>
            <person name="Wylie T."/>
            <person name="Fulton L."/>
            <person name="Fulton R."/>
            <person name="Fronick C."/>
            <person name="O'Laughlin M."/>
            <person name="Godfrey J."/>
            <person name="Miner T."/>
            <person name="Herter B."/>
            <person name="Appelbaum E."/>
            <person name="Cordes M."/>
            <person name="Lek S."/>
            <person name="Wollam A."/>
            <person name="Pepin K.H."/>
            <person name="Palsikar V.B."/>
            <person name="Mitreva M."/>
            <person name="Wilson R.K."/>
        </authorList>
    </citation>
    <scope>NUCLEOTIDE SEQUENCE [LARGE SCALE GENOMIC DNA]</scope>
    <source>
        <strain evidence="2 3">ATCC BAA-474</strain>
    </source>
</reference>
<keyword evidence="1" id="KW-1133">Transmembrane helix</keyword>
<feature type="transmembrane region" description="Helical" evidence="1">
    <location>
        <begin position="55"/>
        <end position="75"/>
    </location>
</feature>
<proteinExistence type="predicted"/>